<dbReference type="RefSeq" id="WP_169095846.1">
    <property type="nucleotide sequence ID" value="NZ_JABBVZ010000002.1"/>
</dbReference>
<dbReference type="GO" id="GO:0016811">
    <property type="term" value="F:hydrolase activity, acting on carbon-nitrogen (but not peptide) bonds, in linear amides"/>
    <property type="evidence" value="ECO:0007669"/>
    <property type="project" value="TreeGrafter"/>
</dbReference>
<dbReference type="Pfam" id="PF04909">
    <property type="entry name" value="Amidohydro_2"/>
    <property type="match status" value="1"/>
</dbReference>
<gene>
    <name evidence="3" type="ORF">HIJ39_01220</name>
</gene>
<dbReference type="CDD" id="cd07197">
    <property type="entry name" value="nitrilase"/>
    <property type="match status" value="1"/>
</dbReference>
<dbReference type="Pfam" id="PF00795">
    <property type="entry name" value="CN_hydrolase"/>
    <property type="match status" value="1"/>
</dbReference>
<evidence type="ECO:0000313" key="4">
    <source>
        <dbReference type="Proteomes" id="UP000533476"/>
    </source>
</evidence>
<dbReference type="EMBL" id="JABBVZ010000002">
    <property type="protein sequence ID" value="NMP20977.1"/>
    <property type="molecule type" value="Genomic_DNA"/>
</dbReference>
<dbReference type="PANTHER" id="PTHR43674">
    <property type="entry name" value="NITRILASE C965.09-RELATED"/>
    <property type="match status" value="1"/>
</dbReference>
<dbReference type="SUPFAM" id="SSF51556">
    <property type="entry name" value="Metallo-dependent hydrolases"/>
    <property type="match status" value="1"/>
</dbReference>
<reference evidence="3 4" key="1">
    <citation type="submission" date="2020-04" db="EMBL/GenBank/DDBJ databases">
        <authorList>
            <person name="Zhang R."/>
            <person name="Schippers A."/>
        </authorList>
    </citation>
    <scope>NUCLEOTIDE SEQUENCE [LARGE SCALE GENOMIC DNA]</scope>
    <source>
        <strain evidence="3 4">DSM 109850</strain>
    </source>
</reference>
<dbReference type="PANTHER" id="PTHR43674:SF2">
    <property type="entry name" value="BETA-UREIDOPROPIONASE"/>
    <property type="match status" value="1"/>
</dbReference>
<dbReference type="InterPro" id="IPR032466">
    <property type="entry name" value="Metal_Hydrolase"/>
</dbReference>
<dbReference type="InterPro" id="IPR036526">
    <property type="entry name" value="C-N_Hydrolase_sf"/>
</dbReference>
<dbReference type="PROSITE" id="PS50263">
    <property type="entry name" value="CN_HYDROLASE"/>
    <property type="match status" value="1"/>
</dbReference>
<dbReference type="AlphaFoldDB" id="A0A7Y0L0Z1"/>
<dbReference type="InterPro" id="IPR050345">
    <property type="entry name" value="Aliph_Amidase/BUP"/>
</dbReference>
<comment type="caution">
    <text evidence="3">The sequence shown here is derived from an EMBL/GenBank/DDBJ whole genome shotgun (WGS) entry which is preliminary data.</text>
</comment>
<evidence type="ECO:0000313" key="3">
    <source>
        <dbReference type="EMBL" id="NMP20977.1"/>
    </source>
</evidence>
<dbReference type="Proteomes" id="UP000533476">
    <property type="component" value="Unassembled WGS sequence"/>
</dbReference>
<accession>A0A7Y0L0Z1</accession>
<proteinExistence type="predicted"/>
<feature type="domain" description="CN hydrolase" evidence="2">
    <location>
        <begin position="4"/>
        <end position="233"/>
    </location>
</feature>
<dbReference type="InterPro" id="IPR006680">
    <property type="entry name" value="Amidohydro-rel"/>
</dbReference>
<dbReference type="SUPFAM" id="SSF56317">
    <property type="entry name" value="Carbon-nitrogen hydrolase"/>
    <property type="match status" value="1"/>
</dbReference>
<evidence type="ECO:0000256" key="1">
    <source>
        <dbReference type="ARBA" id="ARBA00022801"/>
    </source>
</evidence>
<keyword evidence="4" id="KW-1185">Reference proteome</keyword>
<dbReference type="Gene3D" id="3.60.110.10">
    <property type="entry name" value="Carbon-nitrogen hydrolase"/>
    <property type="match status" value="1"/>
</dbReference>
<keyword evidence="1 3" id="KW-0378">Hydrolase</keyword>
<evidence type="ECO:0000259" key="2">
    <source>
        <dbReference type="PROSITE" id="PS50263"/>
    </source>
</evidence>
<dbReference type="InterPro" id="IPR003010">
    <property type="entry name" value="C-N_Hydrolase"/>
</dbReference>
<protein>
    <submittedName>
        <fullName evidence="3">Amidohydrolase family protein</fullName>
    </submittedName>
</protein>
<dbReference type="Gene3D" id="3.20.20.140">
    <property type="entry name" value="Metal-dependent hydrolases"/>
    <property type="match status" value="1"/>
</dbReference>
<organism evidence="3 4">
    <name type="scientific">Sulfobacillus harzensis</name>
    <dbReference type="NCBI Taxonomy" id="2729629"/>
    <lineage>
        <taxon>Bacteria</taxon>
        <taxon>Bacillati</taxon>
        <taxon>Bacillota</taxon>
        <taxon>Clostridia</taxon>
        <taxon>Eubacteriales</taxon>
        <taxon>Clostridiales Family XVII. Incertae Sedis</taxon>
        <taxon>Sulfobacillus</taxon>
    </lineage>
</organism>
<name>A0A7Y0L0Z1_9FIRM</name>
<sequence>MSTPRIAVSQAPYIRDVDSALNRALDHMRHAASRGVDIVVFPEWFLGLNPVEVLPNRLTDRIGRLARELNVMVVTGSIRALEPESGKKQQRSLVIEPDGTLAGSHAKLLFQPTERPWFEPGPSVSAISTRWGRIVILPGLDAIDPDVWESTRELVPDLVVMAANPRTIADRNQIQEIAIQRSQDIHSMVVVAPLIGRFSGSAYVGGALIADHGRVLGMADEQETILIAGDPEAPLIQLGVTDISAYIPLARPLGGRPLDVKRAIGPEAERRVLVDWGLLASSEPARVAEELLAMARDNPRWIALAPARPGYAEDLKQLLAQGAGGAFIYPGMDRAFPWAESVRQLGRVLAEAHKPLLVHGGPGPAPLRFDSPALWDEFLMEFSTVPVIIHSMGQRSPYLEEALVLAERHPHVYLETSRAPISAIKEAIHTAGPDRVLFGSGGLAQDFHKEWEKVERLESEMSPQAFQKLVNLNARSLFFQPDGQERRGRDSIHPFRRPS</sequence>